<gene>
    <name evidence="1" type="ORF">SAMN05192548_1005122</name>
</gene>
<dbReference type="RefSeq" id="WP_073427814.1">
    <property type="nucleotide sequence ID" value="NZ_CADFGY010000006.1"/>
</dbReference>
<accession>A0A1M6LHM6</accession>
<reference evidence="1 2" key="1">
    <citation type="submission" date="2016-11" db="EMBL/GenBank/DDBJ databases">
        <authorList>
            <person name="Jaros S."/>
            <person name="Januszkiewicz K."/>
            <person name="Wedrychowicz H."/>
        </authorList>
    </citation>
    <scope>NUCLEOTIDE SEQUENCE [LARGE SCALE GENOMIC DNA]</scope>
    <source>
        <strain evidence="1 2">LMG 20594</strain>
    </source>
</reference>
<evidence type="ECO:0000313" key="1">
    <source>
        <dbReference type="EMBL" id="SHJ70690.1"/>
    </source>
</evidence>
<proteinExistence type="predicted"/>
<dbReference type="Proteomes" id="UP000184395">
    <property type="component" value="Unassembled WGS sequence"/>
</dbReference>
<evidence type="ECO:0000313" key="2">
    <source>
        <dbReference type="Proteomes" id="UP000184395"/>
    </source>
</evidence>
<organism evidence="1 2">
    <name type="scientific">Paraburkholderia terricola</name>
    <dbReference type="NCBI Taxonomy" id="169427"/>
    <lineage>
        <taxon>Bacteria</taxon>
        <taxon>Pseudomonadati</taxon>
        <taxon>Pseudomonadota</taxon>
        <taxon>Betaproteobacteria</taxon>
        <taxon>Burkholderiales</taxon>
        <taxon>Burkholderiaceae</taxon>
        <taxon>Paraburkholderia</taxon>
    </lineage>
</organism>
<dbReference type="EMBL" id="FRAB01000005">
    <property type="protein sequence ID" value="SHJ70690.1"/>
    <property type="molecule type" value="Genomic_DNA"/>
</dbReference>
<protein>
    <submittedName>
        <fullName evidence="1">Uncharacterized protein</fullName>
    </submittedName>
</protein>
<name>A0A1M6LHM6_9BURK</name>
<dbReference type="OrthoDB" id="9091032at2"/>
<dbReference type="AlphaFoldDB" id="A0A1M6LHM6"/>
<dbReference type="STRING" id="169427.SAMN05192548_1005122"/>
<sequence>MTAGFQAFTDTGVVQIDGMTPNYQLIATLVQVTQQESIPTVFNNVNTQFYGTFWHTKFTFNASSPFFAFRADGGVLATPWKFSKSQGGNTFTAEFVSVSQATIRLYIFDQVPVTSSRFGLQVFDAAGALIADAAVPFARIIDVIEGQYQPGSGWQAVGNSIPGPNTQSKSYGVPVAFGGALAAHFFLNTSPFILSAFGANGGAISWEFHQYIGNNSGTFVGFAEATRYRFMVLDMTGIP</sequence>